<dbReference type="Pfam" id="PF00753">
    <property type="entry name" value="Lactamase_B"/>
    <property type="match status" value="1"/>
</dbReference>
<name>A0A7W7YFA4_9BACT</name>
<evidence type="ECO:0000313" key="4">
    <source>
        <dbReference type="EMBL" id="MBB5035140.1"/>
    </source>
</evidence>
<keyword evidence="1" id="KW-0378">Hydrolase</keyword>
<dbReference type="SMART" id="SM01027">
    <property type="entry name" value="Beta-Casp"/>
    <property type="match status" value="1"/>
</dbReference>
<dbReference type="AlphaFoldDB" id="A0A7W7YFA4"/>
<proteinExistence type="predicted"/>
<gene>
    <name evidence="4" type="ORF">HNQ65_004748</name>
</gene>
<evidence type="ECO:0000259" key="3">
    <source>
        <dbReference type="SMART" id="SM01027"/>
    </source>
</evidence>
<dbReference type="Pfam" id="PF10996">
    <property type="entry name" value="Beta-Casp"/>
    <property type="match status" value="1"/>
</dbReference>
<evidence type="ECO:0000259" key="2">
    <source>
        <dbReference type="SMART" id="SM00849"/>
    </source>
</evidence>
<dbReference type="PANTHER" id="PTHR11203">
    <property type="entry name" value="CLEAVAGE AND POLYADENYLATION SPECIFICITY FACTOR FAMILY MEMBER"/>
    <property type="match status" value="1"/>
</dbReference>
<protein>
    <submittedName>
        <fullName evidence="4">Cft2 family RNA processing exonuclease</fullName>
    </submittedName>
</protein>
<keyword evidence="4" id="KW-0540">Nuclease</keyword>
<sequence>MRFRNLTRRREIGANSYLLEAGEHRVVLDSGMHPKMAGYKAAPDFGPLPNKAANAVIITHAHHDHIGSLPLLQRRQQDTPVLMTEITGELSSAMLHNSVNVMTKQRTEESIPEYPLFTHRELDEIRAMWIYRDIERPFEIPDTNLEATMFDAGHILGSTGVLIREGGNTLFYTGDVNFEAQTICRAADFPTSGIDVMIAETTRGDYARPEDFSRKAEKERLASVIRETHEVGGAVMIPVFALGKTQEVMLMLHELHQEGLIPEMPLYIGGLSTKITVLYDHYASRSRRSYPGFRLLDDMKMLVPRKNRKRVELESNSRTLYALSSGMMTENTVSNIFAQTFLDNPRNTVCFVGYTDPESPGYKVRNAAPGTKIKLSKDKPAVELRARVESFDLSAHASREQIAEYIEKVKPKKLLLVHGEEPAQMWFTNRFNETIPGTEIIRPEPHQPIDLW</sequence>
<keyword evidence="4" id="KW-0269">Exonuclease</keyword>
<dbReference type="Gene3D" id="3.60.15.10">
    <property type="entry name" value="Ribonuclease Z/Hydroxyacylglutathione hydrolase-like"/>
    <property type="match status" value="1"/>
</dbReference>
<keyword evidence="5" id="KW-1185">Reference proteome</keyword>
<dbReference type="InterPro" id="IPR036866">
    <property type="entry name" value="RibonucZ/Hydroxyglut_hydro"/>
</dbReference>
<evidence type="ECO:0000256" key="1">
    <source>
        <dbReference type="ARBA" id="ARBA00022801"/>
    </source>
</evidence>
<comment type="caution">
    <text evidence="4">The sequence shown here is derived from an EMBL/GenBank/DDBJ whole genome shotgun (WGS) entry which is preliminary data.</text>
</comment>
<dbReference type="RefSeq" id="WP_184343624.1">
    <property type="nucleotide sequence ID" value="NZ_JACHIG010000013.1"/>
</dbReference>
<dbReference type="PANTHER" id="PTHR11203:SF37">
    <property type="entry name" value="INTEGRATOR COMPLEX SUBUNIT 11"/>
    <property type="match status" value="1"/>
</dbReference>
<reference evidence="4 5" key="1">
    <citation type="submission" date="2020-08" db="EMBL/GenBank/DDBJ databases">
        <title>Genomic Encyclopedia of Type Strains, Phase IV (KMG-IV): sequencing the most valuable type-strain genomes for metagenomic binning, comparative biology and taxonomic classification.</title>
        <authorList>
            <person name="Goeker M."/>
        </authorList>
    </citation>
    <scope>NUCLEOTIDE SEQUENCE [LARGE SCALE GENOMIC DNA]</scope>
    <source>
        <strain evidence="4 5">DSM 12252</strain>
    </source>
</reference>
<dbReference type="Proteomes" id="UP000590740">
    <property type="component" value="Unassembled WGS sequence"/>
</dbReference>
<dbReference type="InterPro" id="IPR022712">
    <property type="entry name" value="Beta_Casp"/>
</dbReference>
<dbReference type="CDD" id="cd16295">
    <property type="entry name" value="TTHA0252-CPSF-like_MBL-fold"/>
    <property type="match status" value="1"/>
</dbReference>
<dbReference type="GO" id="GO:0004521">
    <property type="term" value="F:RNA endonuclease activity"/>
    <property type="evidence" value="ECO:0007669"/>
    <property type="project" value="TreeGrafter"/>
</dbReference>
<dbReference type="Gene3D" id="3.40.50.10890">
    <property type="match status" value="1"/>
</dbReference>
<dbReference type="InterPro" id="IPR050698">
    <property type="entry name" value="MBL"/>
</dbReference>
<dbReference type="InterPro" id="IPR011108">
    <property type="entry name" value="RMMBL"/>
</dbReference>
<feature type="domain" description="Beta-Casp" evidence="3">
    <location>
        <begin position="245"/>
        <end position="364"/>
    </location>
</feature>
<accession>A0A7W7YFA4</accession>
<feature type="domain" description="Metallo-beta-lactamase" evidence="2">
    <location>
        <begin position="13"/>
        <end position="229"/>
    </location>
</feature>
<dbReference type="GO" id="GO:0004527">
    <property type="term" value="F:exonuclease activity"/>
    <property type="evidence" value="ECO:0007669"/>
    <property type="project" value="UniProtKB-KW"/>
</dbReference>
<evidence type="ECO:0000313" key="5">
    <source>
        <dbReference type="Proteomes" id="UP000590740"/>
    </source>
</evidence>
<dbReference type="SUPFAM" id="SSF56281">
    <property type="entry name" value="Metallo-hydrolase/oxidoreductase"/>
    <property type="match status" value="1"/>
</dbReference>
<dbReference type="InterPro" id="IPR001279">
    <property type="entry name" value="Metallo-B-lactamas"/>
</dbReference>
<dbReference type="EMBL" id="JACHIG010000013">
    <property type="protein sequence ID" value="MBB5035140.1"/>
    <property type="molecule type" value="Genomic_DNA"/>
</dbReference>
<dbReference type="Pfam" id="PF07521">
    <property type="entry name" value="RMMBL"/>
    <property type="match status" value="1"/>
</dbReference>
<dbReference type="SMART" id="SM00849">
    <property type="entry name" value="Lactamase_B"/>
    <property type="match status" value="1"/>
</dbReference>
<organism evidence="4 5">
    <name type="scientific">Prosthecobacter vanneervenii</name>
    <dbReference type="NCBI Taxonomy" id="48466"/>
    <lineage>
        <taxon>Bacteria</taxon>
        <taxon>Pseudomonadati</taxon>
        <taxon>Verrucomicrobiota</taxon>
        <taxon>Verrucomicrobiia</taxon>
        <taxon>Verrucomicrobiales</taxon>
        <taxon>Verrucomicrobiaceae</taxon>
        <taxon>Prosthecobacter</taxon>
    </lineage>
</organism>